<dbReference type="AlphaFoldDB" id="A0AAE0IKQ5"/>
<dbReference type="Proteomes" id="UP001283341">
    <property type="component" value="Unassembled WGS sequence"/>
</dbReference>
<dbReference type="InterPro" id="IPR036396">
    <property type="entry name" value="Cyt_P450_sf"/>
</dbReference>
<reference evidence="9" key="1">
    <citation type="journal article" date="2023" name="Mol. Phylogenet. Evol.">
        <title>Genome-scale phylogeny and comparative genomics of the fungal order Sordariales.</title>
        <authorList>
            <person name="Hensen N."/>
            <person name="Bonometti L."/>
            <person name="Westerberg I."/>
            <person name="Brannstrom I.O."/>
            <person name="Guillou S."/>
            <person name="Cros-Aarteil S."/>
            <person name="Calhoun S."/>
            <person name="Haridas S."/>
            <person name="Kuo A."/>
            <person name="Mondo S."/>
            <person name="Pangilinan J."/>
            <person name="Riley R."/>
            <person name="LaButti K."/>
            <person name="Andreopoulos B."/>
            <person name="Lipzen A."/>
            <person name="Chen C."/>
            <person name="Yan M."/>
            <person name="Daum C."/>
            <person name="Ng V."/>
            <person name="Clum A."/>
            <person name="Steindorff A."/>
            <person name="Ohm R.A."/>
            <person name="Martin F."/>
            <person name="Silar P."/>
            <person name="Natvig D.O."/>
            <person name="Lalanne C."/>
            <person name="Gautier V."/>
            <person name="Ament-Velasquez S.L."/>
            <person name="Kruys A."/>
            <person name="Hutchinson M.I."/>
            <person name="Powell A.J."/>
            <person name="Barry K."/>
            <person name="Miller A.N."/>
            <person name="Grigoriev I.V."/>
            <person name="Debuchy R."/>
            <person name="Gladieux P."/>
            <person name="Hiltunen Thoren M."/>
            <person name="Johannesson H."/>
        </authorList>
    </citation>
    <scope>NUCLEOTIDE SEQUENCE</scope>
    <source>
        <strain evidence="9">CBS 118394</strain>
    </source>
</reference>
<keyword evidence="6 7" id="KW-0349">Heme</keyword>
<keyword evidence="10" id="KW-1185">Reference proteome</keyword>
<evidence type="ECO:0000313" key="9">
    <source>
        <dbReference type="EMBL" id="KAK3326136.1"/>
    </source>
</evidence>
<keyword evidence="2 6" id="KW-0479">Metal-binding</keyword>
<dbReference type="PANTHER" id="PTHR46300:SF2">
    <property type="entry name" value="CYTOCHROME P450 MONOOXYGENASE ALNH-RELATED"/>
    <property type="match status" value="1"/>
</dbReference>
<evidence type="ECO:0000313" key="10">
    <source>
        <dbReference type="Proteomes" id="UP001283341"/>
    </source>
</evidence>
<dbReference type="GO" id="GO:0016705">
    <property type="term" value="F:oxidoreductase activity, acting on paired donors, with incorporation or reduction of molecular oxygen"/>
    <property type="evidence" value="ECO:0007669"/>
    <property type="project" value="InterPro"/>
</dbReference>
<dbReference type="InterPro" id="IPR002401">
    <property type="entry name" value="Cyt_P450_E_grp-I"/>
</dbReference>
<dbReference type="GO" id="GO:0020037">
    <property type="term" value="F:heme binding"/>
    <property type="evidence" value="ECO:0007669"/>
    <property type="project" value="InterPro"/>
</dbReference>
<dbReference type="PANTHER" id="PTHR46300">
    <property type="entry name" value="P450, PUTATIVE (EUROFUNG)-RELATED-RELATED"/>
    <property type="match status" value="1"/>
</dbReference>
<dbReference type="SUPFAM" id="SSF48264">
    <property type="entry name" value="Cytochrome P450"/>
    <property type="match status" value="1"/>
</dbReference>
<dbReference type="Pfam" id="PF00067">
    <property type="entry name" value="p450"/>
    <property type="match status" value="1"/>
</dbReference>
<keyword evidence="8" id="KW-0472">Membrane</keyword>
<comment type="caution">
    <text evidence="9">The sequence shown here is derived from an EMBL/GenBank/DDBJ whole genome shotgun (WGS) entry which is preliminary data.</text>
</comment>
<keyword evidence="4 6" id="KW-0408">Iron</keyword>
<evidence type="ECO:0000256" key="8">
    <source>
        <dbReference type="SAM" id="Phobius"/>
    </source>
</evidence>
<keyword evidence="5 7" id="KW-0503">Monooxygenase</keyword>
<dbReference type="CDD" id="cd11065">
    <property type="entry name" value="CYP64-like"/>
    <property type="match status" value="1"/>
</dbReference>
<protein>
    <submittedName>
        <fullName evidence="9">Cytochrome P450</fullName>
    </submittedName>
</protein>
<dbReference type="Gene3D" id="1.10.630.10">
    <property type="entry name" value="Cytochrome P450"/>
    <property type="match status" value="1"/>
</dbReference>
<evidence type="ECO:0000256" key="1">
    <source>
        <dbReference type="ARBA" id="ARBA00010617"/>
    </source>
</evidence>
<name>A0AAE0IKQ5_9PEZI</name>
<feature type="binding site" description="axial binding residue" evidence="6">
    <location>
        <position position="446"/>
    </location>
    <ligand>
        <name>heme</name>
        <dbReference type="ChEBI" id="CHEBI:30413"/>
    </ligand>
    <ligandPart>
        <name>Fe</name>
        <dbReference type="ChEBI" id="CHEBI:18248"/>
    </ligandPart>
</feature>
<keyword evidence="8" id="KW-1133">Transmembrane helix</keyword>
<evidence type="ECO:0000256" key="7">
    <source>
        <dbReference type="RuleBase" id="RU000461"/>
    </source>
</evidence>
<reference evidence="9" key="2">
    <citation type="submission" date="2023-06" db="EMBL/GenBank/DDBJ databases">
        <authorList>
            <consortium name="Lawrence Berkeley National Laboratory"/>
            <person name="Haridas S."/>
            <person name="Hensen N."/>
            <person name="Bonometti L."/>
            <person name="Westerberg I."/>
            <person name="Brannstrom I.O."/>
            <person name="Guillou S."/>
            <person name="Cros-Aarteil S."/>
            <person name="Calhoun S."/>
            <person name="Kuo A."/>
            <person name="Mondo S."/>
            <person name="Pangilinan J."/>
            <person name="Riley R."/>
            <person name="Labutti K."/>
            <person name="Andreopoulos B."/>
            <person name="Lipzen A."/>
            <person name="Chen C."/>
            <person name="Yanf M."/>
            <person name="Daum C."/>
            <person name="Ng V."/>
            <person name="Clum A."/>
            <person name="Steindorff A."/>
            <person name="Ohm R."/>
            <person name="Martin F."/>
            <person name="Silar P."/>
            <person name="Natvig D."/>
            <person name="Lalanne C."/>
            <person name="Gautier V."/>
            <person name="Ament-Velasquez S.L."/>
            <person name="Kruys A."/>
            <person name="Hutchinson M.I."/>
            <person name="Powell A.J."/>
            <person name="Barry K."/>
            <person name="Miller A.N."/>
            <person name="Grigoriev I.V."/>
            <person name="Debuchy R."/>
            <person name="Gladieux P."/>
            <person name="Thoren M.H."/>
            <person name="Johannesson H."/>
        </authorList>
    </citation>
    <scope>NUCLEOTIDE SEQUENCE</scope>
    <source>
        <strain evidence="9">CBS 118394</strain>
    </source>
</reference>
<dbReference type="PROSITE" id="PS00086">
    <property type="entry name" value="CYTOCHROME_P450"/>
    <property type="match status" value="1"/>
</dbReference>
<dbReference type="InterPro" id="IPR050364">
    <property type="entry name" value="Cytochrome_P450_fung"/>
</dbReference>
<feature type="transmembrane region" description="Helical" evidence="8">
    <location>
        <begin position="6"/>
        <end position="24"/>
    </location>
</feature>
<evidence type="ECO:0000256" key="5">
    <source>
        <dbReference type="ARBA" id="ARBA00023033"/>
    </source>
</evidence>
<comment type="similarity">
    <text evidence="1 7">Belongs to the cytochrome P450 family.</text>
</comment>
<dbReference type="PRINTS" id="PR00463">
    <property type="entry name" value="EP450I"/>
</dbReference>
<keyword evidence="3 7" id="KW-0560">Oxidoreductase</keyword>
<dbReference type="InterPro" id="IPR017972">
    <property type="entry name" value="Cyt_P450_CS"/>
</dbReference>
<accession>A0AAE0IKQ5</accession>
<dbReference type="GO" id="GO:0005506">
    <property type="term" value="F:iron ion binding"/>
    <property type="evidence" value="ECO:0007669"/>
    <property type="project" value="InterPro"/>
</dbReference>
<evidence type="ECO:0000256" key="6">
    <source>
        <dbReference type="PIRSR" id="PIRSR602401-1"/>
    </source>
</evidence>
<dbReference type="GO" id="GO:0004497">
    <property type="term" value="F:monooxygenase activity"/>
    <property type="evidence" value="ECO:0007669"/>
    <property type="project" value="UniProtKB-KW"/>
</dbReference>
<sequence>MALLYQLILASLVGTLIYHVLNAISRRVRMKGAKPPPGPKGWPLVGNAPQLANSGGNLIPIFSSWAQQYGPIVQFSIIGEKQVLLSDDKITTDLLVKRGAKYSGRGTPAAMVHVSKGIHPALTSDHQVWRREKKLIHSAVSITTNNKYQGFMAEEALVTLNDLLQKPEDHSNHFLRYSYCVLTRSLLGFRTTSAGDPAVAEREKLIDDVLKCFRPDCYPVNIFPWLAYLPKWLVPSFKELDRLRDLVIDEQWVLRRDLEKSIEEGTARDSIYRHFLENRSEYAVSDEEAAYTFDALLGGGTRSPHNALLTFLYLMMEFPEWQTKLQAQIDEVVGPDRLPTFEDIPNLPIVRAIVKEGIRYRTIEAELGLPHRLEEDDVYEGIFFEKGTVFHAYYGAILMDKKTYPDQQPFNPARWLEPSYPTYKEPLTVHPNLQNFTPFGYGRRACPGSDFSERTLVIMVAQIAWACNIRKPIDPATKKPVVINVKYEPTPNPRPLPFPCEIVPRSKEKVALVKREAGSMNF</sequence>
<dbReference type="InterPro" id="IPR001128">
    <property type="entry name" value="Cyt_P450"/>
</dbReference>
<gene>
    <name evidence="9" type="ORF">B0H66DRAFT_550154</name>
</gene>
<organism evidence="9 10">
    <name type="scientific">Apodospora peruviana</name>
    <dbReference type="NCBI Taxonomy" id="516989"/>
    <lineage>
        <taxon>Eukaryota</taxon>
        <taxon>Fungi</taxon>
        <taxon>Dikarya</taxon>
        <taxon>Ascomycota</taxon>
        <taxon>Pezizomycotina</taxon>
        <taxon>Sordariomycetes</taxon>
        <taxon>Sordariomycetidae</taxon>
        <taxon>Sordariales</taxon>
        <taxon>Lasiosphaeriaceae</taxon>
        <taxon>Apodospora</taxon>
    </lineage>
</organism>
<evidence type="ECO:0000256" key="3">
    <source>
        <dbReference type="ARBA" id="ARBA00023002"/>
    </source>
</evidence>
<evidence type="ECO:0000256" key="2">
    <source>
        <dbReference type="ARBA" id="ARBA00022723"/>
    </source>
</evidence>
<comment type="cofactor">
    <cofactor evidence="6">
        <name>heme</name>
        <dbReference type="ChEBI" id="CHEBI:30413"/>
    </cofactor>
</comment>
<dbReference type="EMBL" id="JAUEDM010000002">
    <property type="protein sequence ID" value="KAK3326136.1"/>
    <property type="molecule type" value="Genomic_DNA"/>
</dbReference>
<evidence type="ECO:0000256" key="4">
    <source>
        <dbReference type="ARBA" id="ARBA00023004"/>
    </source>
</evidence>
<proteinExistence type="inferred from homology"/>
<keyword evidence="8" id="KW-0812">Transmembrane</keyword>